<evidence type="ECO:0000313" key="4">
    <source>
        <dbReference type="Proteomes" id="UP001595548"/>
    </source>
</evidence>
<feature type="transmembrane region" description="Helical" evidence="1">
    <location>
        <begin position="276"/>
        <end position="299"/>
    </location>
</feature>
<dbReference type="PANTHER" id="PTHR36178">
    <property type="entry name" value="SLR0625 PROTEIN"/>
    <property type="match status" value="1"/>
</dbReference>
<feature type="transmembrane region" description="Helical" evidence="1">
    <location>
        <begin position="305"/>
        <end position="328"/>
    </location>
</feature>
<keyword evidence="1" id="KW-0739">Sodium transport</keyword>
<comment type="subcellular location">
    <subcellularLocation>
        <location evidence="1">Cell inner membrane</location>
        <topology evidence="1">Multi-pass membrane protein</topology>
    </subcellularLocation>
</comment>
<organism evidence="3 4">
    <name type="scientific">Gilvimarinus japonicus</name>
    <dbReference type="NCBI Taxonomy" id="1796469"/>
    <lineage>
        <taxon>Bacteria</taxon>
        <taxon>Pseudomonadati</taxon>
        <taxon>Pseudomonadota</taxon>
        <taxon>Gammaproteobacteria</taxon>
        <taxon>Cellvibrionales</taxon>
        <taxon>Cellvibrionaceae</taxon>
        <taxon>Gilvimarinus</taxon>
    </lineage>
</organism>
<sequence length="402" mass="42099">MTTLTLPPIPTLIVCILVLFVGIYINQRIKLLGSSNIPPSVTGGVLFSVLTATLYFIGGVQLLFDMQIRDFLLLVFFSTIGLAAKLSSLASGGRALARLVAVAAVFLLLQDIVGVVLATVLGVHPGYGLMAGSISLAGGHGTAIAWGAEAEAAGLRDAGAIGITFATFGLVAGGIIGAPIAKWLIEKNQLSPALVDAKEQHDIEIEVAEIDQKPWGLSAILGVILLLALCVQLGELANQLLSKRNILLPGFLTAMFAGIVLTNAADHLKLPVSHGVIAKFGEISLSLFLGMSLMSLQLWSLVNSFTPIILALLLQTLVMTLFAIYVVFKVMGRDYDAAVISAGFAGLGLGATPVAIANMDSTTHRYGPSPKAFLIVPLVGAFFIDILNAVTIKLCLGLMGSW</sequence>
<feature type="transmembrane region" description="Helical" evidence="1">
    <location>
        <begin position="372"/>
        <end position="396"/>
    </location>
</feature>
<evidence type="ECO:0000256" key="2">
    <source>
        <dbReference type="NCBIfam" id="TIGR00210"/>
    </source>
</evidence>
<proteinExistence type="inferred from homology"/>
<feature type="transmembrane region" description="Helical" evidence="1">
    <location>
        <begin position="7"/>
        <end position="25"/>
    </location>
</feature>
<dbReference type="Pfam" id="PF03616">
    <property type="entry name" value="Glt_symporter"/>
    <property type="match status" value="1"/>
</dbReference>
<dbReference type="RefSeq" id="WP_382417499.1">
    <property type="nucleotide sequence ID" value="NZ_AP031500.1"/>
</dbReference>
<feature type="transmembrane region" description="Helical" evidence="1">
    <location>
        <begin position="45"/>
        <end position="64"/>
    </location>
</feature>
<comment type="function">
    <text evidence="1">Catalyzes the sodium-dependent transport of glutamate.</text>
</comment>
<keyword evidence="1" id="KW-0915">Sodium</keyword>
<keyword evidence="1" id="KW-0406">Ion transport</keyword>
<keyword evidence="1" id="KW-1133">Transmembrane helix</keyword>
<reference evidence="4" key="1">
    <citation type="journal article" date="2019" name="Int. J. Syst. Evol. Microbiol.">
        <title>The Global Catalogue of Microorganisms (GCM) 10K type strain sequencing project: providing services to taxonomists for standard genome sequencing and annotation.</title>
        <authorList>
            <consortium name="The Broad Institute Genomics Platform"/>
            <consortium name="The Broad Institute Genome Sequencing Center for Infectious Disease"/>
            <person name="Wu L."/>
            <person name="Ma J."/>
        </authorList>
    </citation>
    <scope>NUCLEOTIDE SEQUENCE [LARGE SCALE GENOMIC DNA]</scope>
    <source>
        <strain evidence="4">KCTC 52141</strain>
    </source>
</reference>
<keyword evidence="1" id="KW-0472">Membrane</keyword>
<dbReference type="EMBL" id="JBHRTL010000030">
    <property type="protein sequence ID" value="MFC3156317.1"/>
    <property type="molecule type" value="Genomic_DNA"/>
</dbReference>
<dbReference type="HAMAP" id="MF_02062">
    <property type="entry name" value="GltS"/>
    <property type="match status" value="1"/>
</dbReference>
<feature type="transmembrane region" description="Helical" evidence="1">
    <location>
        <begin position="71"/>
        <end position="90"/>
    </location>
</feature>
<keyword evidence="1" id="KW-0769">Symport</keyword>
<feature type="transmembrane region" description="Helical" evidence="1">
    <location>
        <begin position="215"/>
        <end position="234"/>
    </location>
</feature>
<evidence type="ECO:0000313" key="3">
    <source>
        <dbReference type="EMBL" id="MFC3156317.1"/>
    </source>
</evidence>
<keyword evidence="1" id="KW-1003">Cell membrane</keyword>
<dbReference type="NCBIfam" id="TIGR00210">
    <property type="entry name" value="gltS"/>
    <property type="match status" value="1"/>
</dbReference>
<feature type="transmembrane region" description="Helical" evidence="1">
    <location>
        <begin position="335"/>
        <end position="357"/>
    </location>
</feature>
<evidence type="ECO:0000256" key="1">
    <source>
        <dbReference type="HAMAP-Rule" id="MF_02062"/>
    </source>
</evidence>
<keyword evidence="4" id="KW-1185">Reference proteome</keyword>
<dbReference type="InterPro" id="IPR004445">
    <property type="entry name" value="GltS"/>
</dbReference>
<feature type="transmembrane region" description="Helical" evidence="1">
    <location>
        <begin position="96"/>
        <end position="120"/>
    </location>
</feature>
<feature type="transmembrane region" description="Helical" evidence="1">
    <location>
        <begin position="160"/>
        <end position="181"/>
    </location>
</feature>
<keyword evidence="1" id="KW-0812">Transmembrane</keyword>
<comment type="caution">
    <text evidence="3">The sequence shown here is derived from an EMBL/GenBank/DDBJ whole genome shotgun (WGS) entry which is preliminary data.</text>
</comment>
<comment type="similarity">
    <text evidence="1">Belongs to the glutamate:Na(+) symporter (ESS) (TC 2.A.27) family.</text>
</comment>
<dbReference type="Proteomes" id="UP001595548">
    <property type="component" value="Unassembled WGS sequence"/>
</dbReference>
<keyword evidence="1" id="KW-0997">Cell inner membrane</keyword>
<name>A0ABV7HRB6_9GAMM</name>
<accession>A0ABV7HRB6</accession>
<keyword evidence="1" id="KW-0813">Transport</keyword>
<feature type="transmembrane region" description="Helical" evidence="1">
    <location>
        <begin position="127"/>
        <end position="148"/>
    </location>
</feature>
<keyword evidence="1" id="KW-0029">Amino-acid transport</keyword>
<dbReference type="PANTHER" id="PTHR36178:SF1">
    <property type="entry name" value="SODIUM_GLUTAMATE SYMPORTER"/>
    <property type="match status" value="1"/>
</dbReference>
<gene>
    <name evidence="1 3" type="primary">gltS</name>
    <name evidence="3" type="ORF">ACFOEB_13985</name>
</gene>
<feature type="transmembrane region" description="Helical" evidence="1">
    <location>
        <begin position="246"/>
        <end position="264"/>
    </location>
</feature>
<protein>
    <recommendedName>
        <fullName evidence="1 2">Sodium/glutamate symporter</fullName>
    </recommendedName>
</protein>